<organism evidence="4 5">
    <name type="scientific">Candidatus Fischerbacteria bacterium RBG_13_37_8</name>
    <dbReference type="NCBI Taxonomy" id="1817863"/>
    <lineage>
        <taxon>Bacteria</taxon>
        <taxon>Candidatus Fischeribacteriota</taxon>
    </lineage>
</organism>
<reference evidence="4 5" key="1">
    <citation type="journal article" date="2016" name="Nat. Commun.">
        <title>Thousands of microbial genomes shed light on interconnected biogeochemical processes in an aquifer system.</title>
        <authorList>
            <person name="Anantharaman K."/>
            <person name="Brown C.T."/>
            <person name="Hug L.A."/>
            <person name="Sharon I."/>
            <person name="Castelle C.J."/>
            <person name="Probst A.J."/>
            <person name="Thomas B.C."/>
            <person name="Singh A."/>
            <person name="Wilkins M.J."/>
            <person name="Karaoz U."/>
            <person name="Brodie E.L."/>
            <person name="Williams K.H."/>
            <person name="Hubbard S.S."/>
            <person name="Banfield J.F."/>
        </authorList>
    </citation>
    <scope>NUCLEOTIDE SEQUENCE [LARGE SCALE GENOMIC DNA]</scope>
</reference>
<name>A0A1F5VE85_9BACT</name>
<dbReference type="InterPro" id="IPR001789">
    <property type="entry name" value="Sig_transdc_resp-reg_receiver"/>
</dbReference>
<dbReference type="InterPro" id="IPR011006">
    <property type="entry name" value="CheY-like_superfamily"/>
</dbReference>
<dbReference type="Gene3D" id="3.40.50.2300">
    <property type="match status" value="1"/>
</dbReference>
<dbReference type="Proteomes" id="UP000178943">
    <property type="component" value="Unassembled WGS sequence"/>
</dbReference>
<dbReference type="Pfam" id="PF00072">
    <property type="entry name" value="Response_reg"/>
    <property type="match status" value="1"/>
</dbReference>
<dbReference type="InterPro" id="IPR050595">
    <property type="entry name" value="Bact_response_regulator"/>
</dbReference>
<sequence>MSKGKILIIDDDPDFRAAVSVILKSASYDVVTADNPKDGEQKILAERPSLIILDIMMDSLFDGFSLCNAVKTGKEFKEVKDTPVIICSAVKEMTGSRFAFKPGEQGFVGPDDYIDKPVKADDLLARIEKLLKK</sequence>
<proteinExistence type="predicted"/>
<comment type="caution">
    <text evidence="4">The sequence shown here is derived from an EMBL/GenBank/DDBJ whole genome shotgun (WGS) entry which is preliminary data.</text>
</comment>
<dbReference type="CDD" id="cd00156">
    <property type="entry name" value="REC"/>
    <property type="match status" value="1"/>
</dbReference>
<feature type="modified residue" description="4-aspartylphosphate" evidence="2">
    <location>
        <position position="54"/>
    </location>
</feature>
<evidence type="ECO:0000256" key="2">
    <source>
        <dbReference type="PROSITE-ProRule" id="PRU00169"/>
    </source>
</evidence>
<protein>
    <recommendedName>
        <fullName evidence="3">Response regulatory domain-containing protein</fullName>
    </recommendedName>
</protein>
<dbReference type="STRING" id="1817863.A2Y62_09230"/>
<dbReference type="GO" id="GO:0000160">
    <property type="term" value="P:phosphorelay signal transduction system"/>
    <property type="evidence" value="ECO:0007669"/>
    <property type="project" value="InterPro"/>
</dbReference>
<gene>
    <name evidence="4" type="ORF">A2Y62_09230</name>
</gene>
<dbReference type="SUPFAM" id="SSF52172">
    <property type="entry name" value="CheY-like"/>
    <property type="match status" value="1"/>
</dbReference>
<keyword evidence="1 2" id="KW-0597">Phosphoprotein</keyword>
<dbReference type="PANTHER" id="PTHR44591:SF3">
    <property type="entry name" value="RESPONSE REGULATORY DOMAIN-CONTAINING PROTEIN"/>
    <property type="match status" value="1"/>
</dbReference>
<evidence type="ECO:0000259" key="3">
    <source>
        <dbReference type="PROSITE" id="PS50110"/>
    </source>
</evidence>
<dbReference type="PROSITE" id="PS50110">
    <property type="entry name" value="RESPONSE_REGULATORY"/>
    <property type="match status" value="1"/>
</dbReference>
<dbReference type="EMBL" id="MFGW01000188">
    <property type="protein sequence ID" value="OGF61759.1"/>
    <property type="molecule type" value="Genomic_DNA"/>
</dbReference>
<dbReference type="AlphaFoldDB" id="A0A1F5VE85"/>
<dbReference type="PANTHER" id="PTHR44591">
    <property type="entry name" value="STRESS RESPONSE REGULATOR PROTEIN 1"/>
    <property type="match status" value="1"/>
</dbReference>
<feature type="domain" description="Response regulatory" evidence="3">
    <location>
        <begin position="5"/>
        <end position="131"/>
    </location>
</feature>
<evidence type="ECO:0000256" key="1">
    <source>
        <dbReference type="ARBA" id="ARBA00022553"/>
    </source>
</evidence>
<evidence type="ECO:0000313" key="4">
    <source>
        <dbReference type="EMBL" id="OGF61759.1"/>
    </source>
</evidence>
<dbReference type="SMART" id="SM00448">
    <property type="entry name" value="REC"/>
    <property type="match status" value="1"/>
</dbReference>
<evidence type="ECO:0000313" key="5">
    <source>
        <dbReference type="Proteomes" id="UP000178943"/>
    </source>
</evidence>
<accession>A0A1F5VE85</accession>